<dbReference type="OrthoDB" id="4333663at2"/>
<accession>A0A2X0IYH3</accession>
<gene>
    <name evidence="3" type="ORF">DN069_24935</name>
</gene>
<feature type="compositionally biased region" description="Low complexity" evidence="1">
    <location>
        <begin position="307"/>
        <end position="319"/>
    </location>
</feature>
<reference evidence="3 4" key="1">
    <citation type="submission" date="2018-06" db="EMBL/GenBank/DDBJ databases">
        <title>Streptacidiphilus pinicola sp. nov., isolated from pine grove soil.</title>
        <authorList>
            <person name="Roh S.G."/>
            <person name="Park S."/>
            <person name="Kim M.-K."/>
            <person name="Yun B.-R."/>
            <person name="Park J."/>
            <person name="Kim M.J."/>
            <person name="Kim Y.S."/>
            <person name="Kim S.B."/>
        </authorList>
    </citation>
    <scope>NUCLEOTIDE SEQUENCE [LARGE SCALE GENOMIC DNA]</scope>
    <source>
        <strain evidence="3 4">MMS16-CNU450</strain>
    </source>
</reference>
<dbReference type="AlphaFoldDB" id="A0A2X0IYH3"/>
<keyword evidence="2" id="KW-0472">Membrane</keyword>
<feature type="transmembrane region" description="Helical" evidence="2">
    <location>
        <begin position="74"/>
        <end position="93"/>
    </location>
</feature>
<feature type="compositionally biased region" description="Low complexity" evidence="1">
    <location>
        <begin position="249"/>
        <end position="283"/>
    </location>
</feature>
<evidence type="ECO:0000256" key="1">
    <source>
        <dbReference type="SAM" id="MobiDB-lite"/>
    </source>
</evidence>
<sequence>MTKTHRTLIGVVAAGAFIIAGIGFAGSYSAVRVLATRKGFGLFAYVFPIGVDVGIAVLLALDLVLTWLRIPFPLLRQAAWTLTVGTIVFNAASSVGDPLAMGMHAIIPLLFIVVVEAARHAVGRISDITADRYMESVRVLRWILAPVPTFRLWRRMKLWELRSYDETIRMEQNRLVYRARLRARYGRAWRYRAPLELLLPIKLARYGVPLDLEVFRGHRDFLEVDPFSAPALEAPVAHTQPHPQPPVHQPAAPADSPVRPQSSQQVQPPQQVQPQRAPAQPVVDPLVVNTLHSVSRSRRRLLNVPDQAQQAEGEAAEGGPSDQSTRGIGWLPNQDPPYPPPGPEAWFAPQREGEGEGDQTLDLYFEALISFMETYGQEPDPGQLSAYLASAYGTQVSPALLDRHWEQLRKRYAERVETSS</sequence>
<organism evidence="3 4">
    <name type="scientific">Streptacidiphilus pinicola</name>
    <dbReference type="NCBI Taxonomy" id="2219663"/>
    <lineage>
        <taxon>Bacteria</taxon>
        <taxon>Bacillati</taxon>
        <taxon>Actinomycetota</taxon>
        <taxon>Actinomycetes</taxon>
        <taxon>Kitasatosporales</taxon>
        <taxon>Streptomycetaceae</taxon>
        <taxon>Streptacidiphilus</taxon>
    </lineage>
</organism>
<dbReference type="PANTHER" id="PTHR23242">
    <property type="entry name" value="TRANSCRIPTION FACTOR HOXA13"/>
    <property type="match status" value="1"/>
</dbReference>
<keyword evidence="2" id="KW-0812">Transmembrane</keyword>
<feature type="compositionally biased region" description="Pro residues" evidence="1">
    <location>
        <begin position="334"/>
        <end position="343"/>
    </location>
</feature>
<feature type="transmembrane region" description="Helical" evidence="2">
    <location>
        <begin position="42"/>
        <end position="67"/>
    </location>
</feature>
<feature type="region of interest" description="Disordered" evidence="1">
    <location>
        <begin position="236"/>
        <end position="283"/>
    </location>
</feature>
<evidence type="ECO:0000256" key="2">
    <source>
        <dbReference type="SAM" id="Phobius"/>
    </source>
</evidence>
<dbReference type="InterPro" id="IPR021235">
    <property type="entry name" value="DUF2637"/>
</dbReference>
<feature type="transmembrane region" description="Helical" evidence="2">
    <location>
        <begin position="7"/>
        <end position="30"/>
    </location>
</feature>
<keyword evidence="4" id="KW-1185">Reference proteome</keyword>
<keyword evidence="2" id="KW-1133">Transmembrane helix</keyword>
<dbReference type="Pfam" id="PF10935">
    <property type="entry name" value="DUF2637"/>
    <property type="match status" value="1"/>
</dbReference>
<dbReference type="EMBL" id="QKYN01000099">
    <property type="protein sequence ID" value="RAG82936.1"/>
    <property type="molecule type" value="Genomic_DNA"/>
</dbReference>
<comment type="caution">
    <text evidence="3">The sequence shown here is derived from an EMBL/GenBank/DDBJ whole genome shotgun (WGS) entry which is preliminary data.</text>
</comment>
<evidence type="ECO:0000313" key="4">
    <source>
        <dbReference type="Proteomes" id="UP000248889"/>
    </source>
</evidence>
<dbReference type="Proteomes" id="UP000248889">
    <property type="component" value="Unassembled WGS sequence"/>
</dbReference>
<proteinExistence type="predicted"/>
<evidence type="ECO:0008006" key="5">
    <source>
        <dbReference type="Google" id="ProtNLM"/>
    </source>
</evidence>
<name>A0A2X0IYH3_9ACTN</name>
<evidence type="ECO:0000313" key="3">
    <source>
        <dbReference type="EMBL" id="RAG82936.1"/>
    </source>
</evidence>
<protein>
    <recommendedName>
        <fullName evidence="5">DUF2637 domain-containing protein</fullName>
    </recommendedName>
</protein>
<feature type="region of interest" description="Disordered" evidence="1">
    <location>
        <begin position="298"/>
        <end position="355"/>
    </location>
</feature>
<feature type="transmembrane region" description="Helical" evidence="2">
    <location>
        <begin position="99"/>
        <end position="118"/>
    </location>
</feature>
<dbReference type="PANTHER" id="PTHR23242:SF9">
    <property type="entry name" value="TRANSCRIPTION FACTOR HOXA13"/>
    <property type="match status" value="1"/>
</dbReference>